<sequence>MRPFDRERVAEVVVRRGKHAEYGSGYRIGPTLVLTAGHLLDPPEGEPRCTVLLGGHDTEHPVAPVWRARGRDLALLRLTAPPASPGTGAPVPPVPLGRLSGGTGTVPFTGVGFPAYAQRPGTAGRAGLRRRDSREVGGFVPLGSNIKSGCLDLVFTTSPPTNRGPDGQDPWQGLSGTALFTQDGLFLVGVQSQRLPAAGTGSAEGEPIAVALEDPEFVRLVARDGIRPRAVAIEPPGADRGRMLSAVVPQEELVRGLGDFKKNLDPDHLPFVSPGSEHAADPANLFLTLVTSADRGVLLVGAAGTGKTRTGLEVGRLAMEAGWRVLHVLPGENPSPTDELAEHVLAEPGPVLVVIDYLNESQLDLSALRHRLLPAAHRKGVTVALLASVRPGWLRKSDRAALRELFDEVELRRDDAFQREVTANALTRLAPKAVDALDPAQMTAVCRNRPIIALLIAREIERRIEARLPVPLTAGLRSSGELAGWLERRLSEDGLTVRARKDTFTPARAPLGLVAAAAAAAACPQSRAEVVAAASAALAGAPPEEAPGAESVVATLVSLGWFEGDDELLSVAHDVVADQLVESVVLPERDEVPDAAGVRALLAGGLTHPRTLGRYATNIGRLVNDLSLVDRAGALTSTLDGWFRENAATVGRLLRDDADVGGYALGAICSGPPWHTAAVRCWEEVVGPWLTEFGAGVDARHLLYRGLRHLPPEGGALLVPAALDWLSDHGVRREASYVLGPLLYREDLPPEALERLVDGTFRWLERHVGTDSVDFVLPALLSRDDLPPEAAGRAFSLALTWLERRVANAEVRAVLDRVLARPARTSHDARRTVRVALTWLAEHTERADAGFVLRALLPRPDLTPDEARQVISTALTWLEAHTEESDAGFVLRALLARPDLTPDEAGRVAALRDADGSPPGPAG</sequence>
<dbReference type="RefSeq" id="WP_097233827.1">
    <property type="nucleotide sequence ID" value="NZ_OCNE01000027.1"/>
</dbReference>
<dbReference type="SUPFAM" id="SSF50494">
    <property type="entry name" value="Trypsin-like serine proteases"/>
    <property type="match status" value="1"/>
</dbReference>
<gene>
    <name evidence="1" type="ORF">SAMN06297387_12735</name>
</gene>
<dbReference type="OrthoDB" id="3645759at2"/>
<dbReference type="AlphaFoldDB" id="A0A286E7C6"/>
<organism evidence="1 2">
    <name type="scientific">Streptomyces zhaozhouensis</name>
    <dbReference type="NCBI Taxonomy" id="1300267"/>
    <lineage>
        <taxon>Bacteria</taxon>
        <taxon>Bacillati</taxon>
        <taxon>Actinomycetota</taxon>
        <taxon>Actinomycetes</taxon>
        <taxon>Kitasatosporales</taxon>
        <taxon>Streptomycetaceae</taxon>
        <taxon>Streptomyces</taxon>
    </lineage>
</organism>
<proteinExistence type="predicted"/>
<dbReference type="EMBL" id="OCNE01000027">
    <property type="protein sequence ID" value="SOD66812.1"/>
    <property type="molecule type" value="Genomic_DNA"/>
</dbReference>
<reference evidence="1 2" key="1">
    <citation type="submission" date="2017-09" db="EMBL/GenBank/DDBJ databases">
        <authorList>
            <person name="Ehlers B."/>
            <person name="Leendertz F.H."/>
        </authorList>
    </citation>
    <scope>NUCLEOTIDE SEQUENCE [LARGE SCALE GENOMIC DNA]</scope>
    <source>
        <strain evidence="1 2">CGMCC 4.7095</strain>
    </source>
</reference>
<dbReference type="Gene3D" id="2.40.10.10">
    <property type="entry name" value="Trypsin-like serine proteases"/>
    <property type="match status" value="1"/>
</dbReference>
<dbReference type="Proteomes" id="UP000219072">
    <property type="component" value="Unassembled WGS sequence"/>
</dbReference>
<dbReference type="InterPro" id="IPR009003">
    <property type="entry name" value="Peptidase_S1_PA"/>
</dbReference>
<protein>
    <submittedName>
        <fullName evidence="1">Trypsin-like peptidase domain-containing protein</fullName>
    </submittedName>
</protein>
<dbReference type="InterPro" id="IPR027417">
    <property type="entry name" value="P-loop_NTPase"/>
</dbReference>
<dbReference type="InterPro" id="IPR043504">
    <property type="entry name" value="Peptidase_S1_PA_chymotrypsin"/>
</dbReference>
<dbReference type="SUPFAM" id="SSF52540">
    <property type="entry name" value="P-loop containing nucleoside triphosphate hydrolases"/>
    <property type="match status" value="1"/>
</dbReference>
<dbReference type="Pfam" id="PF13365">
    <property type="entry name" value="Trypsin_2"/>
    <property type="match status" value="1"/>
</dbReference>
<evidence type="ECO:0000313" key="1">
    <source>
        <dbReference type="EMBL" id="SOD66812.1"/>
    </source>
</evidence>
<accession>A0A286E7C6</accession>
<name>A0A286E7C6_9ACTN</name>
<evidence type="ECO:0000313" key="2">
    <source>
        <dbReference type="Proteomes" id="UP000219072"/>
    </source>
</evidence>
<keyword evidence="2" id="KW-1185">Reference proteome</keyword>